<keyword evidence="3 6" id="KW-0238">DNA-binding</keyword>
<proteinExistence type="inferred from homology"/>
<dbReference type="Gene3D" id="1.10.10.10">
    <property type="entry name" value="Winged helix-like DNA-binding domain superfamily/Winged helix DNA-binding domain"/>
    <property type="match status" value="1"/>
</dbReference>
<feature type="domain" description="HTH lysR-type" evidence="5">
    <location>
        <begin position="1"/>
        <end position="58"/>
    </location>
</feature>
<dbReference type="InterPro" id="IPR050950">
    <property type="entry name" value="HTH-type_LysR_regulators"/>
</dbReference>
<evidence type="ECO:0000256" key="2">
    <source>
        <dbReference type="ARBA" id="ARBA00023015"/>
    </source>
</evidence>
<dbReference type="GO" id="GO:0005829">
    <property type="term" value="C:cytosol"/>
    <property type="evidence" value="ECO:0007669"/>
    <property type="project" value="TreeGrafter"/>
</dbReference>
<dbReference type="Pfam" id="PF00126">
    <property type="entry name" value="HTH_1"/>
    <property type="match status" value="1"/>
</dbReference>
<dbReference type="OrthoDB" id="9811588at2"/>
<dbReference type="PROSITE" id="PS50931">
    <property type="entry name" value="HTH_LYSR"/>
    <property type="match status" value="1"/>
</dbReference>
<evidence type="ECO:0000313" key="7">
    <source>
        <dbReference type="Proteomes" id="UP000198599"/>
    </source>
</evidence>
<dbReference type="Proteomes" id="UP000198599">
    <property type="component" value="Unassembled WGS sequence"/>
</dbReference>
<keyword evidence="7" id="KW-1185">Reference proteome</keyword>
<dbReference type="STRING" id="1005928.SAMN04487859_12256"/>
<dbReference type="Gene3D" id="3.40.190.290">
    <property type="match status" value="1"/>
</dbReference>
<organism evidence="6 7">
    <name type="scientific">Roseovarius lutimaris</name>
    <dbReference type="NCBI Taxonomy" id="1005928"/>
    <lineage>
        <taxon>Bacteria</taxon>
        <taxon>Pseudomonadati</taxon>
        <taxon>Pseudomonadota</taxon>
        <taxon>Alphaproteobacteria</taxon>
        <taxon>Rhodobacterales</taxon>
        <taxon>Roseobacteraceae</taxon>
        <taxon>Roseovarius</taxon>
    </lineage>
</organism>
<dbReference type="EMBL" id="FOVP01000022">
    <property type="protein sequence ID" value="SFO28085.1"/>
    <property type="molecule type" value="Genomic_DNA"/>
</dbReference>
<comment type="similarity">
    <text evidence="1">Belongs to the LysR transcriptional regulatory family.</text>
</comment>
<dbReference type="InterPro" id="IPR036390">
    <property type="entry name" value="WH_DNA-bd_sf"/>
</dbReference>
<sequence length="289" mass="31492">MNLRFLTTVVAFSKHQTLNAAAQTLGLSHSAVSLQIKALEEELQFPILDRSKRPPMLTSQGHALVEHAKRMEGIAGDIRALADGSSLYSRVAVGAVPSTISHLAAPALAAIYAQHPRLEIKLVTGLSHSLLAQVKDGDIDVALVTEPGNQDKDLSITHINTEPFHLIKSRNEPMNDPVELLTSRPFIWFNRRSSPSQQIEKHLQDRAIYVQQAMEVDSFDAVEALVSHNLGVSILPKSARSMEASNLVGLKLDPTPLERSVVLATRAASPRRLFAAAFADVLKSILEGK</sequence>
<dbReference type="RefSeq" id="WP_092841635.1">
    <property type="nucleotide sequence ID" value="NZ_FOVP01000022.1"/>
</dbReference>
<accession>A0A1I5FWH5</accession>
<dbReference type="GO" id="GO:0003700">
    <property type="term" value="F:DNA-binding transcription factor activity"/>
    <property type="evidence" value="ECO:0007669"/>
    <property type="project" value="InterPro"/>
</dbReference>
<name>A0A1I5FWH5_9RHOB</name>
<evidence type="ECO:0000256" key="3">
    <source>
        <dbReference type="ARBA" id="ARBA00023125"/>
    </source>
</evidence>
<dbReference type="InterPro" id="IPR000847">
    <property type="entry name" value="LysR_HTH_N"/>
</dbReference>
<dbReference type="InterPro" id="IPR005119">
    <property type="entry name" value="LysR_subst-bd"/>
</dbReference>
<dbReference type="SUPFAM" id="SSF46785">
    <property type="entry name" value="Winged helix' DNA-binding domain"/>
    <property type="match status" value="1"/>
</dbReference>
<protein>
    <submittedName>
        <fullName evidence="6">DNA-binding transcriptional regulator, LysR family</fullName>
    </submittedName>
</protein>
<gene>
    <name evidence="6" type="ORF">SAMN04487859_12256</name>
</gene>
<keyword evidence="2" id="KW-0805">Transcription regulation</keyword>
<evidence type="ECO:0000259" key="5">
    <source>
        <dbReference type="PROSITE" id="PS50931"/>
    </source>
</evidence>
<evidence type="ECO:0000256" key="4">
    <source>
        <dbReference type="ARBA" id="ARBA00023163"/>
    </source>
</evidence>
<dbReference type="AlphaFoldDB" id="A0A1I5FWH5"/>
<dbReference type="Pfam" id="PF03466">
    <property type="entry name" value="LysR_substrate"/>
    <property type="match status" value="1"/>
</dbReference>
<dbReference type="SUPFAM" id="SSF53850">
    <property type="entry name" value="Periplasmic binding protein-like II"/>
    <property type="match status" value="1"/>
</dbReference>
<reference evidence="7" key="1">
    <citation type="submission" date="2016-10" db="EMBL/GenBank/DDBJ databases">
        <authorList>
            <person name="Varghese N."/>
            <person name="Submissions S."/>
        </authorList>
    </citation>
    <scope>NUCLEOTIDE SEQUENCE [LARGE SCALE GENOMIC DNA]</scope>
    <source>
        <strain evidence="7">DSM 28463</strain>
    </source>
</reference>
<evidence type="ECO:0000256" key="1">
    <source>
        <dbReference type="ARBA" id="ARBA00009437"/>
    </source>
</evidence>
<keyword evidence="4" id="KW-0804">Transcription</keyword>
<evidence type="ECO:0000313" key="6">
    <source>
        <dbReference type="EMBL" id="SFO28085.1"/>
    </source>
</evidence>
<dbReference type="GO" id="GO:0003677">
    <property type="term" value="F:DNA binding"/>
    <property type="evidence" value="ECO:0007669"/>
    <property type="project" value="UniProtKB-KW"/>
</dbReference>
<dbReference type="InterPro" id="IPR036388">
    <property type="entry name" value="WH-like_DNA-bd_sf"/>
</dbReference>
<dbReference type="PANTHER" id="PTHR30419">
    <property type="entry name" value="HTH-TYPE TRANSCRIPTIONAL REGULATOR YBHD"/>
    <property type="match status" value="1"/>
</dbReference>